<dbReference type="Gene3D" id="3.40.309.10">
    <property type="entry name" value="Aldehyde Dehydrogenase, Chain A, domain 2"/>
    <property type="match status" value="1"/>
</dbReference>
<dbReference type="InterPro" id="IPR016161">
    <property type="entry name" value="Ald_DH/histidinol_DH"/>
</dbReference>
<dbReference type="Pfam" id="PF00171">
    <property type="entry name" value="Aldedh"/>
    <property type="match status" value="1"/>
</dbReference>
<dbReference type="SUPFAM" id="SSF53720">
    <property type="entry name" value="ALDH-like"/>
    <property type="match status" value="1"/>
</dbReference>
<feature type="compositionally biased region" description="Polar residues" evidence="2">
    <location>
        <begin position="1"/>
        <end position="10"/>
    </location>
</feature>
<dbReference type="PANTHER" id="PTHR43353">
    <property type="entry name" value="SUCCINATE-SEMIALDEHYDE DEHYDROGENASE, MITOCHONDRIAL"/>
    <property type="match status" value="1"/>
</dbReference>
<evidence type="ECO:0000313" key="5">
    <source>
        <dbReference type="Proteomes" id="UP000598217"/>
    </source>
</evidence>
<keyword evidence="5" id="KW-1185">Reference proteome</keyword>
<dbReference type="RefSeq" id="WP_191269771.1">
    <property type="nucleotide sequence ID" value="NZ_BMXJ01000003.1"/>
</dbReference>
<dbReference type="EMBL" id="JADBDY010000001">
    <property type="protein sequence ID" value="MBE1458424.1"/>
    <property type="molecule type" value="Genomic_DNA"/>
</dbReference>
<name>A0ABR9HHC4_9ACTN</name>
<dbReference type="PANTHER" id="PTHR43353:SF3">
    <property type="entry name" value="ALDEHYDE DEHYDROGENASE-RELATED"/>
    <property type="match status" value="1"/>
</dbReference>
<protein>
    <submittedName>
        <fullName evidence="4">NADP-dependent aldehyde dehydrogenase</fullName>
        <ecNumber evidence="4">1.2.1.4</ecNumber>
    </submittedName>
</protein>
<evidence type="ECO:0000259" key="3">
    <source>
        <dbReference type="Pfam" id="PF00171"/>
    </source>
</evidence>
<feature type="region of interest" description="Disordered" evidence="2">
    <location>
        <begin position="1"/>
        <end position="20"/>
    </location>
</feature>
<dbReference type="Proteomes" id="UP000598217">
    <property type="component" value="Unassembled WGS sequence"/>
</dbReference>
<dbReference type="GO" id="GO:0033721">
    <property type="term" value="F:aldehyde dehydrogenase (NADP+) activity"/>
    <property type="evidence" value="ECO:0007669"/>
    <property type="project" value="UniProtKB-EC"/>
</dbReference>
<dbReference type="InterPro" id="IPR044151">
    <property type="entry name" value="ALDH_KGSADH"/>
</dbReference>
<organism evidence="4 5">
    <name type="scientific">Nocardiopsis terrae</name>
    <dbReference type="NCBI Taxonomy" id="372655"/>
    <lineage>
        <taxon>Bacteria</taxon>
        <taxon>Bacillati</taxon>
        <taxon>Actinomycetota</taxon>
        <taxon>Actinomycetes</taxon>
        <taxon>Streptosporangiales</taxon>
        <taxon>Nocardiopsidaceae</taxon>
        <taxon>Nocardiopsis</taxon>
    </lineage>
</organism>
<dbReference type="InterPro" id="IPR016162">
    <property type="entry name" value="Ald_DH_N"/>
</dbReference>
<dbReference type="InterPro" id="IPR016163">
    <property type="entry name" value="Ald_DH_C"/>
</dbReference>
<dbReference type="Gene3D" id="3.40.605.10">
    <property type="entry name" value="Aldehyde Dehydrogenase, Chain A, domain 1"/>
    <property type="match status" value="1"/>
</dbReference>
<dbReference type="InterPro" id="IPR050740">
    <property type="entry name" value="Aldehyde_DH_Superfamily"/>
</dbReference>
<dbReference type="CDD" id="cd07129">
    <property type="entry name" value="ALDH_KGSADH"/>
    <property type="match status" value="1"/>
</dbReference>
<comment type="caution">
    <text evidence="4">The sequence shown here is derived from an EMBL/GenBank/DDBJ whole genome shotgun (WGS) entry which is preliminary data.</text>
</comment>
<dbReference type="EC" id="1.2.1.4" evidence="4"/>
<dbReference type="InterPro" id="IPR015590">
    <property type="entry name" value="Aldehyde_DH_dom"/>
</dbReference>
<proteinExistence type="predicted"/>
<reference evidence="4 5" key="1">
    <citation type="submission" date="2020-10" db="EMBL/GenBank/DDBJ databases">
        <title>Sequencing the genomes of 1000 actinobacteria strains.</title>
        <authorList>
            <person name="Klenk H.-P."/>
        </authorList>
    </citation>
    <scope>NUCLEOTIDE SEQUENCE [LARGE SCALE GENOMIC DNA]</scope>
    <source>
        <strain evidence="4 5">DSM 45157</strain>
    </source>
</reference>
<accession>A0ABR9HHC4</accession>
<sequence length="497" mass="52750">MTNPETTPVTSIDPRTGKDVETVTRESTTEEVRQACRAAADAAPALARLGRLWRADLLQACADALEKDREELVRLADRETALGPQRLNGELTRTTYQFQTFAEEIREGAYLEAVVDRPGQTPAGPRPDLRRMLVPLGPVAVFGASNFPFAFSVPGGDTASALAAGCPVVVKAHPAHPATSQRTFEALTGAARAVGAPEGLLGLVHGLESGRALVLAPEIRAAAFTGSTRAGRALWDLACSRPDPIPFYGELGSLDPLVVTPAAAAARGEQIAEGLFGSFTLGAGQFCTKPGLVLLPGDQAGSALVDRLAQAVRTHPAQTLLTEGIKAAYTSAELPGRLVAEGPADEEGWSVPARLLQARLAELTPDGLDECFGPLTLVATYDDEEELLRFIEELPASLTASLFSESDERGLRGRLAERLLTRTGRLVHDGFPTGVAVSAAMQHGGPWPATTNALHTSVGATSLRRFLRPVSWQNAPADLLPDELRDEPEHPVARRES</sequence>
<keyword evidence="1 4" id="KW-0560">Oxidoreductase</keyword>
<evidence type="ECO:0000256" key="2">
    <source>
        <dbReference type="SAM" id="MobiDB-lite"/>
    </source>
</evidence>
<evidence type="ECO:0000313" key="4">
    <source>
        <dbReference type="EMBL" id="MBE1458424.1"/>
    </source>
</evidence>
<gene>
    <name evidence="4" type="ORF">H4W79_002638</name>
</gene>
<evidence type="ECO:0000256" key="1">
    <source>
        <dbReference type="ARBA" id="ARBA00023002"/>
    </source>
</evidence>
<feature type="domain" description="Aldehyde dehydrogenase" evidence="3">
    <location>
        <begin position="6"/>
        <end position="412"/>
    </location>
</feature>